<dbReference type="RefSeq" id="WP_211301886.1">
    <property type="nucleotide sequence ID" value="NZ_ASQP01000423.1"/>
</dbReference>
<accession>A0A1R1SA31</accession>
<comment type="caution">
    <text evidence="2">The sequence shown here is derived from an EMBL/GenBank/DDBJ whole genome shotgun (WGS) entry which is preliminary data.</text>
</comment>
<keyword evidence="1" id="KW-0732">Signal</keyword>
<evidence type="ECO:0000256" key="1">
    <source>
        <dbReference type="SAM" id="SignalP"/>
    </source>
</evidence>
<dbReference type="Proteomes" id="UP000186168">
    <property type="component" value="Unassembled WGS sequence"/>
</dbReference>
<keyword evidence="3" id="KW-1185">Reference proteome</keyword>
<gene>
    <name evidence="2" type="ORF">SPAR_33366</name>
</gene>
<dbReference type="EMBL" id="ASQP01000423">
    <property type="protein sequence ID" value="OMI35037.1"/>
    <property type="molecule type" value="Genomic_DNA"/>
</dbReference>
<dbReference type="AlphaFoldDB" id="A0A1R1SA31"/>
<feature type="chain" id="PRO_5013317457" evidence="1">
    <location>
        <begin position="36"/>
        <end position="62"/>
    </location>
</feature>
<evidence type="ECO:0000313" key="3">
    <source>
        <dbReference type="Proteomes" id="UP000186168"/>
    </source>
</evidence>
<protein>
    <submittedName>
        <fullName evidence="2">Uncharacterized protein</fullName>
    </submittedName>
</protein>
<sequence>MTAPKARRRPRLWSLVAAVCAALLASLLCASGAQAAPVTVGNGTQFATTSGDVVHAHGGGVG</sequence>
<reference evidence="2 3" key="1">
    <citation type="submission" date="2013-05" db="EMBL/GenBank/DDBJ databases">
        <title>Genome sequence of Streptomyces sparsogenes DSM 40356.</title>
        <authorList>
            <person name="Coyne S."/>
            <person name="Seebeck F.P."/>
        </authorList>
    </citation>
    <scope>NUCLEOTIDE SEQUENCE [LARGE SCALE GENOMIC DNA]</scope>
    <source>
        <strain evidence="2 3">DSM 40356</strain>
    </source>
</reference>
<proteinExistence type="predicted"/>
<name>A0A1R1SA31_9ACTN</name>
<evidence type="ECO:0000313" key="2">
    <source>
        <dbReference type="EMBL" id="OMI35037.1"/>
    </source>
</evidence>
<feature type="signal peptide" evidence="1">
    <location>
        <begin position="1"/>
        <end position="35"/>
    </location>
</feature>
<organism evidence="2 3">
    <name type="scientific">Streptomyces sparsogenes DSM 40356</name>
    <dbReference type="NCBI Taxonomy" id="1331668"/>
    <lineage>
        <taxon>Bacteria</taxon>
        <taxon>Bacillati</taxon>
        <taxon>Actinomycetota</taxon>
        <taxon>Actinomycetes</taxon>
        <taxon>Kitasatosporales</taxon>
        <taxon>Streptomycetaceae</taxon>
        <taxon>Streptomyces</taxon>
    </lineage>
</organism>